<dbReference type="FunFam" id="3.40.190.10:FF:000039">
    <property type="entry name" value="Glutamate receptor"/>
    <property type="match status" value="1"/>
</dbReference>
<evidence type="ECO:0000256" key="5">
    <source>
        <dbReference type="ARBA" id="ARBA00022729"/>
    </source>
</evidence>
<keyword evidence="9 13" id="KW-0675">Receptor</keyword>
<dbReference type="FunFam" id="3.40.190.10:FF:000054">
    <property type="entry name" value="Glutamate receptor"/>
    <property type="match status" value="1"/>
</dbReference>
<dbReference type="Pfam" id="PF10613">
    <property type="entry name" value="Lig_chan-Glu_bd"/>
    <property type="match status" value="1"/>
</dbReference>
<evidence type="ECO:0000256" key="6">
    <source>
        <dbReference type="ARBA" id="ARBA00022989"/>
    </source>
</evidence>
<dbReference type="Gene3D" id="1.10.287.70">
    <property type="match status" value="1"/>
</dbReference>
<evidence type="ECO:0000256" key="14">
    <source>
        <dbReference type="PIRSR" id="PIRSR037090-50"/>
    </source>
</evidence>
<evidence type="ECO:0000256" key="2">
    <source>
        <dbReference type="ARBA" id="ARBA00008685"/>
    </source>
</evidence>
<evidence type="ECO:0000256" key="10">
    <source>
        <dbReference type="ARBA" id="ARBA00023180"/>
    </source>
</evidence>
<dbReference type="Proteomes" id="UP000594263">
    <property type="component" value="Unplaced"/>
</dbReference>
<dbReference type="Pfam" id="PF00060">
    <property type="entry name" value="Lig_chan"/>
    <property type="match status" value="1"/>
</dbReference>
<feature type="transmembrane region" description="Helical" evidence="15">
    <location>
        <begin position="594"/>
        <end position="612"/>
    </location>
</feature>
<dbReference type="SUPFAM" id="SSF53850">
    <property type="entry name" value="Periplasmic binding protein-like II"/>
    <property type="match status" value="1"/>
</dbReference>
<evidence type="ECO:0000259" key="17">
    <source>
        <dbReference type="SMART" id="SM00079"/>
    </source>
</evidence>
<name>A0A7N0ULG2_KALFE</name>
<dbReference type="PRINTS" id="PR01176">
    <property type="entry name" value="GABABRECEPTR"/>
</dbReference>
<feature type="transmembrane region" description="Helical" evidence="15">
    <location>
        <begin position="654"/>
        <end position="678"/>
    </location>
</feature>
<evidence type="ECO:0000313" key="18">
    <source>
        <dbReference type="EnsemblPlants" id="Kaladp0071s0420.1.v1.1"/>
    </source>
</evidence>
<dbReference type="FunFam" id="3.40.50.2300:FF:000081">
    <property type="entry name" value="Glutamate receptor"/>
    <property type="match status" value="1"/>
</dbReference>
<feature type="domain" description="Ionotropic glutamate receptor C-terminal" evidence="17">
    <location>
        <begin position="473"/>
        <end position="812"/>
    </location>
</feature>
<keyword evidence="6 15" id="KW-1133">Transmembrane helix</keyword>
<keyword evidence="19" id="KW-1185">Reference proteome</keyword>
<keyword evidence="7 13" id="KW-0406">Ion transport</keyword>
<evidence type="ECO:0000256" key="11">
    <source>
        <dbReference type="ARBA" id="ARBA00023286"/>
    </source>
</evidence>
<keyword evidence="10" id="KW-0325">Glycoprotein</keyword>
<sequence length="910" mass="102059">MAVAWFLSFLVICNSLHSCAVSASVSTRPISVNIGCAFSLNSTIGKVVKIAIDAATEDINSSPRVLRGTLLKLRVQEDTKASRFQAVIETMKLMESEAVAVIGAETATTAHVVSHIANELNVPLLSVSATDPTMSPLQYPFFVLTAQSDLFQMAAIAAILNHYKWREVIAIYSDDDDGRNSITTLGEKVAEDYGKITYRAALKPDASEDDITSMLIQVRSEASRVIVVHVPIAFGSLVFDVAQVLNMTGNGYVWIATSWLSTLLDTENRLPIETHDKFLGVLTLRMHSQDSNLKRAFVSRWRNLSSSEGSHDLPGLNVYGLYAYDTVWLVARALDAFFKDGGNITFTKYEKLYKRVERFSSFRALKFFDGGKLLLKKIEQTNMTGITGPLSFTSDRFLLNPAFEVLNAVGNGYRRIGYWSNYSGLSIVPPEALHQKEANITVSSQQLSTVIWPGDTKETPLGWVFPSGGREFVFGVPNRVYYRELLSRIDESKMFIGFCVDVFRAALNLLPYPVSYKLEPFGDGKTNPSPTDLVRQVRADVYDGAIGDIAITTARTTMADFTQPFIQSGIAFVAPIRKLSPSMWSFLRPFTPQMWGVSASFFLFVGAVIWVLEHRVNDQFRGPPKKQVVTTLWFIFSTLFTAQKEKVLSTLGRFVVIVWLLVVFIINNSYTASLSSILTAEKLSYRWRVNATDGSLRIGYQRGSFLRHYMTDEYRIDKKLLVPLNSLEEIDKAFADGPENGGISAYVDERPYVELFLSTRCYLTIIDEDFTTFGWGFAFKRGSPLAVDISTAILQLSETGELQRIQDKWLASKACNSLGAKLQVNRLRLRGFLGLFIICGASCLLAVFVHFVLLIRQFRHYYSGHRRSSSRISFLGILQMFLLFLDQKQEVKIRRKRRRLLQGVSNAADD</sequence>
<evidence type="ECO:0000256" key="1">
    <source>
        <dbReference type="ARBA" id="ARBA00004141"/>
    </source>
</evidence>
<dbReference type="CDD" id="cd19990">
    <property type="entry name" value="PBP1_GABAb_receptor_plant"/>
    <property type="match status" value="1"/>
</dbReference>
<evidence type="ECO:0000256" key="8">
    <source>
        <dbReference type="ARBA" id="ARBA00023136"/>
    </source>
</evidence>
<keyword evidence="5 16" id="KW-0732">Signal</keyword>
<dbReference type="FunFam" id="1.10.287.70:FF:000037">
    <property type="entry name" value="Glutamate receptor"/>
    <property type="match status" value="1"/>
</dbReference>
<comment type="similarity">
    <text evidence="2 13">Belongs to the glutamate-gated ion channel (TC 1.A.10.1) family.</text>
</comment>
<evidence type="ECO:0000256" key="13">
    <source>
        <dbReference type="PIRNR" id="PIRNR037090"/>
    </source>
</evidence>
<keyword evidence="12 13" id="KW-0407">Ion channel</keyword>
<evidence type="ECO:0000256" key="4">
    <source>
        <dbReference type="ARBA" id="ARBA00022692"/>
    </source>
</evidence>
<dbReference type="SMART" id="SM00079">
    <property type="entry name" value="PBPe"/>
    <property type="match status" value="1"/>
</dbReference>
<dbReference type="SUPFAM" id="SSF53822">
    <property type="entry name" value="Periplasmic binding protein-like I"/>
    <property type="match status" value="1"/>
</dbReference>
<dbReference type="InterPro" id="IPR028082">
    <property type="entry name" value="Peripla_BP_I"/>
</dbReference>
<dbReference type="InterPro" id="IPR001828">
    <property type="entry name" value="ANF_lig-bd_rcpt"/>
</dbReference>
<evidence type="ECO:0000256" key="7">
    <source>
        <dbReference type="ARBA" id="ARBA00023065"/>
    </source>
</evidence>
<feature type="transmembrane region" description="Helical" evidence="15">
    <location>
        <begin position="624"/>
        <end position="642"/>
    </location>
</feature>
<reference evidence="18" key="1">
    <citation type="submission" date="2021-01" db="UniProtKB">
        <authorList>
            <consortium name="EnsemblPlants"/>
        </authorList>
    </citation>
    <scope>IDENTIFICATION</scope>
</reference>
<dbReference type="PANTHER" id="PTHR18966">
    <property type="entry name" value="IONOTROPIC GLUTAMATE RECEPTOR"/>
    <property type="match status" value="1"/>
</dbReference>
<dbReference type="PIRSF" id="PIRSF037090">
    <property type="entry name" value="Iontro_Glu-like_rcpt_pln"/>
    <property type="match status" value="1"/>
</dbReference>
<comment type="subcellular location">
    <subcellularLocation>
        <location evidence="1">Membrane</location>
        <topology evidence="1">Multi-pass membrane protein</topology>
    </subcellularLocation>
</comment>
<dbReference type="InterPro" id="IPR019594">
    <property type="entry name" value="Glu/Gly-bd"/>
</dbReference>
<evidence type="ECO:0000256" key="9">
    <source>
        <dbReference type="ARBA" id="ARBA00023170"/>
    </source>
</evidence>
<evidence type="ECO:0000256" key="15">
    <source>
        <dbReference type="SAM" id="Phobius"/>
    </source>
</evidence>
<dbReference type="Pfam" id="PF01094">
    <property type="entry name" value="ANF_receptor"/>
    <property type="match status" value="1"/>
</dbReference>
<keyword evidence="14" id="KW-1015">Disulfide bond</keyword>
<evidence type="ECO:0000256" key="3">
    <source>
        <dbReference type="ARBA" id="ARBA00022448"/>
    </source>
</evidence>
<feature type="transmembrane region" description="Helical" evidence="15">
    <location>
        <begin position="831"/>
        <end position="856"/>
    </location>
</feature>
<dbReference type="EnsemblPlants" id="Kaladp0071s0420.1.v1.1">
    <property type="protein sequence ID" value="Kaladp0071s0420.1.v1.1"/>
    <property type="gene ID" value="Kaladp0071s0420.v1.1"/>
</dbReference>
<dbReference type="InterPro" id="IPR015683">
    <property type="entry name" value="Ionotropic_Glu_rcpt"/>
</dbReference>
<feature type="transmembrane region" description="Helical" evidence="15">
    <location>
        <begin position="868"/>
        <end position="885"/>
    </location>
</feature>
<feature type="signal peptide" evidence="16">
    <location>
        <begin position="1"/>
        <end position="15"/>
    </location>
</feature>
<dbReference type="Gene3D" id="3.40.190.10">
    <property type="entry name" value="Periplasmic binding protein-like II"/>
    <property type="match status" value="3"/>
</dbReference>
<dbReference type="AlphaFoldDB" id="A0A7N0ULG2"/>
<evidence type="ECO:0000313" key="19">
    <source>
        <dbReference type="Proteomes" id="UP000594263"/>
    </source>
</evidence>
<keyword evidence="8 13" id="KW-0472">Membrane</keyword>
<keyword evidence="11 13" id="KW-1071">Ligand-gated ion channel</keyword>
<evidence type="ECO:0000256" key="16">
    <source>
        <dbReference type="SAM" id="SignalP"/>
    </source>
</evidence>
<dbReference type="Gramene" id="Kaladp0071s0420.1.v1.1">
    <property type="protein sequence ID" value="Kaladp0071s0420.1.v1.1"/>
    <property type="gene ID" value="Kaladp0071s0420.v1.1"/>
</dbReference>
<keyword evidence="4 15" id="KW-0812">Transmembrane</keyword>
<dbReference type="InterPro" id="IPR001320">
    <property type="entry name" value="Iontro_rcpt_C"/>
</dbReference>
<dbReference type="Gene3D" id="3.40.50.2300">
    <property type="match status" value="2"/>
</dbReference>
<evidence type="ECO:0000256" key="12">
    <source>
        <dbReference type="ARBA" id="ARBA00023303"/>
    </source>
</evidence>
<feature type="disulfide bond" evidence="14">
    <location>
        <begin position="761"/>
        <end position="815"/>
    </location>
</feature>
<dbReference type="InterPro" id="IPR017103">
    <property type="entry name" value="Iontropic_Glu_rcpt_pln"/>
</dbReference>
<protein>
    <recommendedName>
        <fullName evidence="13">Glutamate receptor</fullName>
    </recommendedName>
</protein>
<dbReference type="GO" id="GO:0015276">
    <property type="term" value="F:ligand-gated monoatomic ion channel activity"/>
    <property type="evidence" value="ECO:0007669"/>
    <property type="project" value="InterPro"/>
</dbReference>
<dbReference type="GO" id="GO:0016020">
    <property type="term" value="C:membrane"/>
    <property type="evidence" value="ECO:0007669"/>
    <property type="project" value="UniProtKB-SubCell"/>
</dbReference>
<proteinExistence type="inferred from homology"/>
<feature type="chain" id="PRO_5029551833" description="Glutamate receptor" evidence="16">
    <location>
        <begin position="16"/>
        <end position="910"/>
    </location>
</feature>
<organism evidence="18 19">
    <name type="scientific">Kalanchoe fedtschenkoi</name>
    <name type="common">Lavender scallops</name>
    <name type="synonym">South American air plant</name>
    <dbReference type="NCBI Taxonomy" id="63787"/>
    <lineage>
        <taxon>Eukaryota</taxon>
        <taxon>Viridiplantae</taxon>
        <taxon>Streptophyta</taxon>
        <taxon>Embryophyta</taxon>
        <taxon>Tracheophyta</taxon>
        <taxon>Spermatophyta</taxon>
        <taxon>Magnoliopsida</taxon>
        <taxon>eudicotyledons</taxon>
        <taxon>Gunneridae</taxon>
        <taxon>Pentapetalae</taxon>
        <taxon>Saxifragales</taxon>
        <taxon>Crassulaceae</taxon>
        <taxon>Kalanchoe</taxon>
    </lineage>
</organism>
<keyword evidence="3 13" id="KW-0813">Transport</keyword>
<dbReference type="InterPro" id="IPR044440">
    <property type="entry name" value="GABAb_receptor_plant_PBP1"/>
</dbReference>
<comment type="function">
    <text evidence="13">Glutamate-gated receptor that probably acts as non-selective cation channel.</text>
</comment>
<accession>A0A7N0ULG2</accession>